<dbReference type="InterPro" id="IPR021994">
    <property type="entry name" value="DUF3592"/>
</dbReference>
<feature type="transmembrane region" description="Helical" evidence="1">
    <location>
        <begin position="6"/>
        <end position="24"/>
    </location>
</feature>
<feature type="domain" description="DUF3592" evidence="2">
    <location>
        <begin position="41"/>
        <end position="107"/>
    </location>
</feature>
<comment type="caution">
    <text evidence="3">The sequence shown here is derived from an EMBL/GenBank/DDBJ whole genome shotgun (WGS) entry which is preliminary data.</text>
</comment>
<feature type="transmembrane region" description="Helical" evidence="1">
    <location>
        <begin position="122"/>
        <end position="143"/>
    </location>
</feature>
<protein>
    <submittedName>
        <fullName evidence="3">DUF3592 domain-containing protein</fullName>
    </submittedName>
</protein>
<dbReference type="RefSeq" id="WP_182857583.1">
    <property type="nucleotide sequence ID" value="NZ_WMLF01000457.1"/>
</dbReference>
<organism evidence="3 4">
    <name type="scientific">Streptomyces durbertensis</name>
    <dbReference type="NCBI Taxonomy" id="2448886"/>
    <lineage>
        <taxon>Bacteria</taxon>
        <taxon>Bacillati</taxon>
        <taxon>Actinomycetota</taxon>
        <taxon>Actinomycetes</taxon>
        <taxon>Kitasatosporales</taxon>
        <taxon>Streptomycetaceae</taxon>
        <taxon>Streptomyces</taxon>
    </lineage>
</organism>
<dbReference type="Pfam" id="PF12158">
    <property type="entry name" value="DUF3592"/>
    <property type="match status" value="1"/>
</dbReference>
<evidence type="ECO:0000313" key="3">
    <source>
        <dbReference type="EMBL" id="MBB1246315.1"/>
    </source>
</evidence>
<dbReference type="EMBL" id="WMLF01000457">
    <property type="protein sequence ID" value="MBB1246315.1"/>
    <property type="molecule type" value="Genomic_DNA"/>
</dbReference>
<evidence type="ECO:0000256" key="1">
    <source>
        <dbReference type="SAM" id="Phobius"/>
    </source>
</evidence>
<keyword evidence="4" id="KW-1185">Reference proteome</keyword>
<accession>A0ABR6EN40</accession>
<evidence type="ECO:0000313" key="4">
    <source>
        <dbReference type="Proteomes" id="UP000766698"/>
    </source>
</evidence>
<keyword evidence="1" id="KW-1133">Transmembrane helix</keyword>
<proteinExistence type="predicted"/>
<dbReference type="Proteomes" id="UP000766698">
    <property type="component" value="Unassembled WGS sequence"/>
</dbReference>
<name>A0ABR6EN40_9ACTN</name>
<keyword evidence="1" id="KW-0472">Membrane</keyword>
<sequence length="150" mass="16241">MDFLFYLIPMLIAGVAVFIGYRVLSRSLQLRRAWSSGLVAQGRCVGTYTTSHGHADSWVSTTLHHIYEFTTPDGRSVRFEETGGSALTREGDVVPVRYTTERPEQATAQAVRPGVNAATATGTLVFVGVVVVLCLFFMSTFAAEFGGGMP</sequence>
<evidence type="ECO:0000259" key="2">
    <source>
        <dbReference type="Pfam" id="PF12158"/>
    </source>
</evidence>
<gene>
    <name evidence="3" type="ORF">GL263_22550</name>
</gene>
<keyword evidence="1" id="KW-0812">Transmembrane</keyword>
<reference evidence="4" key="1">
    <citation type="journal article" date="2020" name="Syst. Appl. Microbiol.">
        <title>Streptomyces alkaliterrae sp. nov., isolated from an alkaline soil, and emended descriptions of Streptomyces alkaliphilus, Streptomyces calidiresistens and Streptomyces durbertensis.</title>
        <authorList>
            <person name="Swiecimska M."/>
            <person name="Golinska P."/>
            <person name="Nouioui I."/>
            <person name="Wypij M."/>
            <person name="Rai M."/>
            <person name="Sangal V."/>
            <person name="Goodfellow M."/>
        </authorList>
    </citation>
    <scope>NUCLEOTIDE SEQUENCE [LARGE SCALE GENOMIC DNA]</scope>
    <source>
        <strain evidence="4">DSM 104538</strain>
    </source>
</reference>